<dbReference type="OMA" id="HQGHRER"/>
<keyword evidence="5" id="KW-0539">Nucleus</keyword>
<feature type="compositionally biased region" description="Basic and acidic residues" evidence="7">
    <location>
        <begin position="69"/>
        <end position="91"/>
    </location>
</feature>
<feature type="region of interest" description="Disordered" evidence="7">
    <location>
        <begin position="45"/>
        <end position="121"/>
    </location>
</feature>
<evidence type="ECO:0000256" key="3">
    <source>
        <dbReference type="ARBA" id="ARBA00023117"/>
    </source>
</evidence>
<feature type="domain" description="Bromo" evidence="8">
    <location>
        <begin position="151"/>
        <end position="221"/>
    </location>
</feature>
<dbReference type="Gene3D" id="1.20.920.10">
    <property type="entry name" value="Bromodomain-like"/>
    <property type="match status" value="1"/>
</dbReference>
<feature type="compositionally biased region" description="Basic residues" evidence="7">
    <location>
        <begin position="56"/>
        <end position="68"/>
    </location>
</feature>
<dbReference type="EnsemblMetazoa" id="G20485.6">
    <property type="protein sequence ID" value="G20485.6:cds"/>
    <property type="gene ID" value="G20485"/>
</dbReference>
<dbReference type="InterPro" id="IPR001487">
    <property type="entry name" value="Bromodomain"/>
</dbReference>
<dbReference type="InterPro" id="IPR036427">
    <property type="entry name" value="Bromodomain-like_sf"/>
</dbReference>
<dbReference type="GO" id="GO:0005634">
    <property type="term" value="C:nucleus"/>
    <property type="evidence" value="ECO:0007669"/>
    <property type="project" value="UniProtKB-SubCell"/>
</dbReference>
<dbReference type="InterPro" id="IPR021900">
    <property type="entry name" value="DUF3512"/>
</dbReference>
<evidence type="ECO:0000256" key="4">
    <source>
        <dbReference type="ARBA" id="ARBA00023163"/>
    </source>
</evidence>
<dbReference type="EnsemblMetazoa" id="G20485.1">
    <property type="protein sequence ID" value="G20485.1:cds"/>
    <property type="gene ID" value="G20485"/>
</dbReference>
<feature type="region of interest" description="Disordered" evidence="7">
    <location>
        <begin position="1"/>
        <end position="33"/>
    </location>
</feature>
<evidence type="ECO:0000256" key="1">
    <source>
        <dbReference type="ARBA" id="ARBA00004123"/>
    </source>
</evidence>
<sequence length="681" mass="76027">MGFKKKHKKHKSEKRYEDDEPPPEKEIHGGGIRLKLKVSGEVYSPLHDAASTSGEKKHKHKKKKKKKKAEKEKRRHAEASIQETPKRPRPESEEEEASQEEEVEPPAKKPALEEKIVEPIREEPRTVGRPRKQEEHGVLRICLKHIHKMLQKKDVNGFFAYPVNDMIAPGYSSIILHPMDLSTMMSKIDSDQYRNVVEYKKDFVLMCNNAMTYNRPETIYYREAKKLLSSGMKLMSKEKLINMKRTLPFLASMTYAELGVEEPDETSALMAAIVEEERQEKERAKEREELGRFEAIPDNLSPEEILAQAKAAAKDAADMLTLREPKSRFGFLRRRNDGSTSMTLLNPDNDGILNEKERVINLGSLVGKLTTGSGTITGFKEDKRNRITPVMYLNYGPFSSYGPQYDSTFANMSKEESDLLLSTYADETGVQYAKSIGSFVENSGEFAVAMVDHLLDILTKGEHSKAKQQLGEIRAAEEEKSTEASGSTESQSGSDTKPVNIDINSLKSLGDLGVDVSFLDDFEKITSQPKKDPVQERLDQTASLINDLQATQKERLSAKLPTHLAHVPGPSEKEIQLAQKVTQELKELAKGVSPADISSVQGLRSAMGITLQPIKSEPVEDATESESTTNQNSQSTDIGHVTNNTAATTNQADSNNVVSGPQLDDDSMDTDISEFLQFPSQ</sequence>
<dbReference type="InterPro" id="IPR051831">
    <property type="entry name" value="Bromodomain_contain_prot"/>
</dbReference>
<feature type="region of interest" description="Disordered" evidence="7">
    <location>
        <begin position="609"/>
        <end position="681"/>
    </location>
</feature>
<feature type="compositionally biased region" description="Basic and acidic residues" evidence="7">
    <location>
        <begin position="105"/>
        <end position="121"/>
    </location>
</feature>
<evidence type="ECO:0000256" key="2">
    <source>
        <dbReference type="ARBA" id="ARBA00023015"/>
    </source>
</evidence>
<evidence type="ECO:0000256" key="6">
    <source>
        <dbReference type="PROSITE-ProRule" id="PRU00035"/>
    </source>
</evidence>
<dbReference type="SMART" id="SM00297">
    <property type="entry name" value="BROMO"/>
    <property type="match status" value="1"/>
</dbReference>
<dbReference type="Pfam" id="PF12024">
    <property type="entry name" value="DUF3512"/>
    <property type="match status" value="1"/>
</dbReference>
<keyword evidence="4" id="KW-0804">Transcription</keyword>
<keyword evidence="2" id="KW-0805">Transcription regulation</keyword>
<evidence type="ECO:0000256" key="5">
    <source>
        <dbReference type="ARBA" id="ARBA00023242"/>
    </source>
</evidence>
<dbReference type="OrthoDB" id="21648at2759"/>
<dbReference type="GO" id="GO:0006357">
    <property type="term" value="P:regulation of transcription by RNA polymerase II"/>
    <property type="evidence" value="ECO:0007669"/>
    <property type="project" value="TreeGrafter"/>
</dbReference>
<feature type="compositionally biased region" description="Low complexity" evidence="7">
    <location>
        <begin position="625"/>
        <end position="656"/>
    </location>
</feature>
<dbReference type="EnsemblMetazoa" id="G20485.2">
    <property type="protein sequence ID" value="G20485.2:cds"/>
    <property type="gene ID" value="G20485"/>
</dbReference>
<evidence type="ECO:0000313" key="9">
    <source>
        <dbReference type="EnsemblMetazoa" id="G20485.1:cds"/>
    </source>
</evidence>
<feature type="compositionally biased region" description="Acidic residues" evidence="7">
    <location>
        <begin position="92"/>
        <end position="104"/>
    </location>
</feature>
<feature type="region of interest" description="Disordered" evidence="7">
    <location>
        <begin position="468"/>
        <end position="500"/>
    </location>
</feature>
<dbReference type="PANTHER" id="PTHR22881">
    <property type="entry name" value="BROMODOMAIN CONTAINING PROTEIN"/>
    <property type="match status" value="1"/>
</dbReference>
<dbReference type="PROSITE" id="PS50014">
    <property type="entry name" value="BROMODOMAIN_2"/>
    <property type="match status" value="1"/>
</dbReference>
<evidence type="ECO:0000256" key="7">
    <source>
        <dbReference type="SAM" id="MobiDB-lite"/>
    </source>
</evidence>
<evidence type="ECO:0000259" key="8">
    <source>
        <dbReference type="PROSITE" id="PS50014"/>
    </source>
</evidence>
<comment type="subcellular location">
    <subcellularLocation>
        <location evidence="1">Nucleus</location>
    </subcellularLocation>
</comment>
<reference evidence="9" key="1">
    <citation type="submission" date="2022-08" db="UniProtKB">
        <authorList>
            <consortium name="EnsemblMetazoa"/>
        </authorList>
    </citation>
    <scope>IDENTIFICATION</scope>
    <source>
        <strain evidence="9">05x7-T-G4-1.051#20</strain>
    </source>
</reference>
<protein>
    <recommendedName>
        <fullName evidence="8">Bromo domain-containing protein</fullName>
    </recommendedName>
</protein>
<dbReference type="AlphaFoldDB" id="A0A8W8JPJ2"/>
<accession>A0A8W8JPJ2</accession>
<feature type="compositionally biased region" description="Polar residues" evidence="7">
    <location>
        <begin position="483"/>
        <end position="500"/>
    </location>
</feature>
<feature type="compositionally biased region" description="Acidic residues" evidence="7">
    <location>
        <begin position="663"/>
        <end position="672"/>
    </location>
</feature>
<name>A0A8W8JPJ2_MAGGI</name>
<feature type="compositionally biased region" description="Basic residues" evidence="7">
    <location>
        <begin position="1"/>
        <end position="13"/>
    </location>
</feature>
<keyword evidence="3 6" id="KW-0103">Bromodomain</keyword>
<keyword evidence="10" id="KW-1185">Reference proteome</keyword>
<organism evidence="9 10">
    <name type="scientific">Magallana gigas</name>
    <name type="common">Pacific oyster</name>
    <name type="synonym">Crassostrea gigas</name>
    <dbReference type="NCBI Taxonomy" id="29159"/>
    <lineage>
        <taxon>Eukaryota</taxon>
        <taxon>Metazoa</taxon>
        <taxon>Spiralia</taxon>
        <taxon>Lophotrochozoa</taxon>
        <taxon>Mollusca</taxon>
        <taxon>Bivalvia</taxon>
        <taxon>Autobranchia</taxon>
        <taxon>Pteriomorphia</taxon>
        <taxon>Ostreida</taxon>
        <taxon>Ostreoidea</taxon>
        <taxon>Ostreidae</taxon>
        <taxon>Magallana</taxon>
    </lineage>
</organism>
<feature type="compositionally biased region" description="Basic and acidic residues" evidence="7">
    <location>
        <begin position="14"/>
        <end position="28"/>
    </location>
</feature>
<dbReference type="Proteomes" id="UP000005408">
    <property type="component" value="Unassembled WGS sequence"/>
</dbReference>
<dbReference type="Pfam" id="PF00439">
    <property type="entry name" value="Bromodomain"/>
    <property type="match status" value="1"/>
</dbReference>
<proteinExistence type="predicted"/>
<dbReference type="SUPFAM" id="SSF47370">
    <property type="entry name" value="Bromodomain"/>
    <property type="match status" value="1"/>
</dbReference>
<dbReference type="PRINTS" id="PR00503">
    <property type="entry name" value="BROMODOMAIN"/>
</dbReference>
<evidence type="ECO:0000313" key="10">
    <source>
        <dbReference type="Proteomes" id="UP000005408"/>
    </source>
</evidence>
<dbReference type="PANTHER" id="PTHR22881:SF27">
    <property type="entry name" value="BROMODOMAIN CONTAINING 7_9"/>
    <property type="match status" value="1"/>
</dbReference>